<evidence type="ECO:0000313" key="4">
    <source>
        <dbReference type="Proteomes" id="UP000315628"/>
    </source>
</evidence>
<feature type="domain" description="HD-GYP" evidence="2">
    <location>
        <begin position="268"/>
        <end position="449"/>
    </location>
</feature>
<name>A0A560W8L0_9MICO</name>
<dbReference type="PROSITE" id="PS51832">
    <property type="entry name" value="HD_GYP"/>
    <property type="match status" value="1"/>
</dbReference>
<evidence type="ECO:0000313" key="3">
    <source>
        <dbReference type="EMBL" id="TWD13930.1"/>
    </source>
</evidence>
<evidence type="ECO:0000256" key="1">
    <source>
        <dbReference type="SAM" id="Phobius"/>
    </source>
</evidence>
<protein>
    <recommendedName>
        <fullName evidence="2">HD-GYP domain-containing protein</fullName>
    </recommendedName>
</protein>
<keyword evidence="4" id="KW-1185">Reference proteome</keyword>
<keyword evidence="1" id="KW-0472">Membrane</keyword>
<dbReference type="RefSeq" id="WP_211356572.1">
    <property type="nucleotide sequence ID" value="NZ_VIUW01000004.1"/>
</dbReference>
<keyword evidence="1" id="KW-1133">Transmembrane helix</keyword>
<dbReference type="Proteomes" id="UP000315628">
    <property type="component" value="Unassembled WGS sequence"/>
</dbReference>
<dbReference type="Gene3D" id="1.10.3210.10">
    <property type="entry name" value="Hypothetical protein af1432"/>
    <property type="match status" value="1"/>
</dbReference>
<feature type="transmembrane region" description="Helical" evidence="1">
    <location>
        <begin position="178"/>
        <end position="196"/>
    </location>
</feature>
<feature type="non-terminal residue" evidence="3">
    <location>
        <position position="1"/>
    </location>
</feature>
<proteinExistence type="predicted"/>
<accession>A0A560W8L0</accession>
<reference evidence="3 4" key="1">
    <citation type="submission" date="2019-06" db="EMBL/GenBank/DDBJ databases">
        <title>Sequencing the genomes of 1000 actinobacteria strains.</title>
        <authorList>
            <person name="Klenk H.-P."/>
        </authorList>
    </citation>
    <scope>NUCLEOTIDE SEQUENCE [LARGE SCALE GENOMIC DNA]</scope>
    <source>
        <strain evidence="3 4">DSM 18935</strain>
    </source>
</reference>
<dbReference type="InterPro" id="IPR003607">
    <property type="entry name" value="HD/PDEase_dom"/>
</dbReference>
<feature type="transmembrane region" description="Helical" evidence="1">
    <location>
        <begin position="55"/>
        <end position="74"/>
    </location>
</feature>
<dbReference type="EMBL" id="VIUW01000004">
    <property type="protein sequence ID" value="TWD13930.1"/>
    <property type="molecule type" value="Genomic_DNA"/>
</dbReference>
<feature type="transmembrane region" description="Helical" evidence="1">
    <location>
        <begin position="221"/>
        <end position="240"/>
    </location>
</feature>
<dbReference type="CDD" id="cd00077">
    <property type="entry name" value="HDc"/>
    <property type="match status" value="1"/>
</dbReference>
<dbReference type="InterPro" id="IPR052020">
    <property type="entry name" value="Cyclic_di-GMP/3'3'-cGAMP_PDE"/>
</dbReference>
<feature type="transmembrane region" description="Helical" evidence="1">
    <location>
        <begin position="138"/>
        <end position="158"/>
    </location>
</feature>
<dbReference type="SUPFAM" id="SSF109604">
    <property type="entry name" value="HD-domain/PDEase-like"/>
    <property type="match status" value="1"/>
</dbReference>
<dbReference type="PANTHER" id="PTHR45228">
    <property type="entry name" value="CYCLIC DI-GMP PHOSPHODIESTERASE TM_0186-RELATED"/>
    <property type="match status" value="1"/>
</dbReference>
<dbReference type="InterPro" id="IPR037522">
    <property type="entry name" value="HD_GYP_dom"/>
</dbReference>
<comment type="caution">
    <text evidence="3">The sequence shown here is derived from an EMBL/GenBank/DDBJ whole genome shotgun (WGS) entry which is preliminary data.</text>
</comment>
<evidence type="ECO:0000259" key="2">
    <source>
        <dbReference type="PROSITE" id="PS51832"/>
    </source>
</evidence>
<dbReference type="InterPro" id="IPR006674">
    <property type="entry name" value="HD_domain"/>
</dbReference>
<dbReference type="Pfam" id="PF01966">
    <property type="entry name" value="HD"/>
    <property type="match status" value="1"/>
</dbReference>
<feature type="transmembrane region" description="Helical" evidence="1">
    <location>
        <begin position="31"/>
        <end position="49"/>
    </location>
</feature>
<organism evidence="3 4">
    <name type="scientific">Marihabitans asiaticum</name>
    <dbReference type="NCBI Taxonomy" id="415218"/>
    <lineage>
        <taxon>Bacteria</taxon>
        <taxon>Bacillati</taxon>
        <taxon>Actinomycetota</taxon>
        <taxon>Actinomycetes</taxon>
        <taxon>Micrococcales</taxon>
        <taxon>Intrasporangiaceae</taxon>
        <taxon>Marihabitans</taxon>
    </lineage>
</organism>
<feature type="transmembrane region" description="Helical" evidence="1">
    <location>
        <begin position="105"/>
        <end position="126"/>
    </location>
</feature>
<sequence>PPPMPGARREVGTVSPGVSTAEPWRASAPRASLAAAAALVLLAACLVLDPPSDSLRSPFVVAAGAAVVIGELVPVHALTRWSAPLSSVSILALVLTPALGEGNQLASATSIVGMIGLCLLAAAGLTALAGQAGWAEQVVILGPLAARFFGGVVAAFLARGVSIGGRNLLEWTFATDSPLWALALSLVAVGAVAWGVERGVYTLIWESPDVRPTQTGRTRRLDSAIGLAVATSAPLIALSFPEVGLAALPLYLLPVAVVLVTLRRYFGVQRTRRQTLQLLARLPQVAAQGRPDHSVRVADLSLRVALEMGVSGADAEVVEQVAMLHDVGQLGLPVPLEHGMTLHASEPQVAAMAASGRRIAAVASPDAAEEVAAVHTPYRRSHELGEEIPLASRVIHVVSAYDDLTEGATSDRIIDLALERLHLGLGYEYDPEVVEILERLVRQPTTKGW</sequence>
<dbReference type="PANTHER" id="PTHR45228:SF4">
    <property type="entry name" value="LIPOPROTEIN"/>
    <property type="match status" value="1"/>
</dbReference>
<feature type="transmembrane region" description="Helical" evidence="1">
    <location>
        <begin position="246"/>
        <end position="266"/>
    </location>
</feature>
<dbReference type="AlphaFoldDB" id="A0A560W8L0"/>
<keyword evidence="1" id="KW-0812">Transmembrane</keyword>
<gene>
    <name evidence="3" type="ORF">FB557_2574</name>
</gene>